<feature type="transmembrane region" description="Helical" evidence="1">
    <location>
        <begin position="233"/>
        <end position="258"/>
    </location>
</feature>
<dbReference type="PANTHER" id="PTHR38454">
    <property type="entry name" value="INTEGRAL MEMBRANE PROTEIN-RELATED"/>
    <property type="match status" value="1"/>
</dbReference>
<reference evidence="2 3" key="1">
    <citation type="submission" date="2015-09" db="EMBL/GenBank/DDBJ databases">
        <authorList>
            <consortium name="Pathogen Informatics"/>
        </authorList>
    </citation>
    <scope>NUCLEOTIDE SEQUENCE [LARGE SCALE GENOMIC DNA]</scope>
    <source>
        <strain evidence="2 3">2789STDY5834966</strain>
    </source>
</reference>
<organism evidence="2 3">
    <name type="scientific">Anaerobutyricum hallii</name>
    <dbReference type="NCBI Taxonomy" id="39488"/>
    <lineage>
        <taxon>Bacteria</taxon>
        <taxon>Bacillati</taxon>
        <taxon>Bacillota</taxon>
        <taxon>Clostridia</taxon>
        <taxon>Lachnospirales</taxon>
        <taxon>Lachnospiraceae</taxon>
        <taxon>Anaerobutyricum</taxon>
    </lineage>
</organism>
<feature type="transmembrane region" description="Helical" evidence="1">
    <location>
        <begin position="453"/>
        <end position="473"/>
    </location>
</feature>
<name>A0A173RR80_9FIRM</name>
<dbReference type="Pfam" id="PF09586">
    <property type="entry name" value="YfhO"/>
    <property type="match status" value="1"/>
</dbReference>
<keyword evidence="1" id="KW-1133">Transmembrane helix</keyword>
<feature type="transmembrane region" description="Helical" evidence="1">
    <location>
        <begin position="119"/>
        <end position="142"/>
    </location>
</feature>
<feature type="transmembrane region" description="Helical" evidence="1">
    <location>
        <begin position="425"/>
        <end position="441"/>
    </location>
</feature>
<keyword evidence="1" id="KW-0812">Transmembrane</keyword>
<proteinExistence type="predicted"/>
<feature type="transmembrane region" description="Helical" evidence="1">
    <location>
        <begin position="149"/>
        <end position="171"/>
    </location>
</feature>
<dbReference type="InterPro" id="IPR018580">
    <property type="entry name" value="Uncharacterised_YfhO"/>
</dbReference>
<dbReference type="PANTHER" id="PTHR38454:SF1">
    <property type="entry name" value="INTEGRAL MEMBRANE PROTEIN"/>
    <property type="match status" value="1"/>
</dbReference>
<evidence type="ECO:0000313" key="3">
    <source>
        <dbReference type="Proteomes" id="UP000095390"/>
    </source>
</evidence>
<dbReference type="AlphaFoldDB" id="A0A173RR80"/>
<feature type="transmembrane region" description="Helical" evidence="1">
    <location>
        <begin position="56"/>
        <end position="77"/>
    </location>
</feature>
<feature type="transmembrane region" description="Helical" evidence="1">
    <location>
        <begin position="270"/>
        <end position="295"/>
    </location>
</feature>
<dbReference type="Proteomes" id="UP000095390">
    <property type="component" value="Unassembled WGS sequence"/>
</dbReference>
<sequence length="899" mass="101646">MRLAKSLTNRDMQITFAFLNTLWKSEKGRMRKEHMNIKKEGKQIRHIGQRFGRKHVIALSFFMPLIVMTGCCIAFGIQPFGDNSLLIIDGLHQYMPFYSVLYDKLKGGESLFYSFRSGLGINFLSLFSYYLSSPLNLLIIFFKKTQLNMAVSMIIVLKIALSGMTAGIYFSSKSKKQGLHVLMISMAYALSSYMVGYCWNVMWLDAIMIFPIVVMGLERLIDKKDGRLYCLALFYALYCNYYIAFMICIFAIIWYIFYSFKSVKQFFFRGISFALYSFLAAGMAAVLLIPAYLGIKQTASGEAMTLPDHSFLTNAADLLNRQFAMGSPISHDNFDGNANLYIGIFTVLAVGLYLLNQQIKISDKIKKILLVGFFYLSFGEMILNFIWHGFHDQYGIPNRFSFLFGFVLLHMLWEVFEHLDGTKGWHVAFACMAGVGLLAYARVKGTQPLEDKVYGVAGMLFILYGMILLLYTLSRKRKVWYKAAFCAVAIIEIAATACMGFNENGQISVSKFFYGTEDMEKAAASLKDGTFYRSELASALMVDENAWYPINSVGLFGSTATDRMVNMMDNLGFYTGCNEYLYKGATPVTNFLLNVKYLYYHQEDSLTTDFKYLKTQGTFDIYENPAKGMSIGYLMNDSIKDWYYDSAYPFRVQNDLGEQAFDVFELFHDIEIDDPATNGCTASKTNDGEYYFEYGDSRPDNMTFTIPITETAENLYLFYDGTQVENAQIMVDGTNVKSGDLDGYMLPIGKVSAGSEVKVTFELKGETEDGYVRLSAADFDQEVFEDFKKTAAEQAFTVTDYSSNSLEGTVDASDNQTLFLSIPYESGWKVKVDGKEVKTCRIGDAFLGVKVPSGEHTVSLKYTPPGFSIGWKVSLAAAIIFIVLCFVKYRYKADIKKKE</sequence>
<feature type="transmembrane region" description="Helical" evidence="1">
    <location>
        <begin position="368"/>
        <end position="390"/>
    </location>
</feature>
<accession>A0A173RR80</accession>
<feature type="transmembrane region" description="Helical" evidence="1">
    <location>
        <begin position="869"/>
        <end position="889"/>
    </location>
</feature>
<protein>
    <submittedName>
        <fullName evidence="2">Predicted membrane protein</fullName>
    </submittedName>
</protein>
<keyword evidence="1" id="KW-0472">Membrane</keyword>
<feature type="transmembrane region" description="Helical" evidence="1">
    <location>
        <begin position="177"/>
        <end position="195"/>
    </location>
</feature>
<feature type="transmembrane region" description="Helical" evidence="1">
    <location>
        <begin position="480"/>
        <end position="502"/>
    </location>
</feature>
<evidence type="ECO:0000256" key="1">
    <source>
        <dbReference type="SAM" id="Phobius"/>
    </source>
</evidence>
<dbReference type="OrthoDB" id="9815466at2"/>
<dbReference type="EMBL" id="CYYC01000003">
    <property type="protein sequence ID" value="CUM80109.1"/>
    <property type="molecule type" value="Genomic_DNA"/>
</dbReference>
<evidence type="ECO:0000313" key="2">
    <source>
        <dbReference type="EMBL" id="CUM80109.1"/>
    </source>
</evidence>
<feature type="transmembrane region" description="Helical" evidence="1">
    <location>
        <begin position="396"/>
        <end position="413"/>
    </location>
</feature>
<gene>
    <name evidence="2" type="ORF">ERS852578_00309</name>
</gene>
<feature type="transmembrane region" description="Helical" evidence="1">
    <location>
        <begin position="338"/>
        <end position="356"/>
    </location>
</feature>
<feature type="transmembrane region" description="Helical" evidence="1">
    <location>
        <begin position="202"/>
        <end position="221"/>
    </location>
</feature>